<reference evidence="15" key="1">
    <citation type="submission" date="2018-06" db="EMBL/GenBank/DDBJ databases">
        <title>Aestuariibacter litoralis strain KCTC 52945T.</title>
        <authorList>
            <person name="Li X."/>
            <person name="Salam N."/>
            <person name="Li J.-L."/>
            <person name="Chen Y.-M."/>
            <person name="Yang Z.-W."/>
            <person name="Zhang L.-Y."/>
            <person name="Han M.-X."/>
            <person name="Xiao M."/>
            <person name="Li W.-J."/>
        </authorList>
    </citation>
    <scope>NUCLEOTIDE SEQUENCE [LARGE SCALE GENOMIC DNA]</scope>
    <source>
        <strain evidence="15">KCTC 52945</strain>
    </source>
</reference>
<organism evidence="14 15">
    <name type="scientific">Aestuariivirga litoralis</name>
    <dbReference type="NCBI Taxonomy" id="2650924"/>
    <lineage>
        <taxon>Bacteria</taxon>
        <taxon>Pseudomonadati</taxon>
        <taxon>Pseudomonadota</taxon>
        <taxon>Alphaproteobacteria</taxon>
        <taxon>Hyphomicrobiales</taxon>
        <taxon>Aestuariivirgaceae</taxon>
        <taxon>Aestuariivirga</taxon>
    </lineage>
</organism>
<evidence type="ECO:0000256" key="2">
    <source>
        <dbReference type="ARBA" id="ARBA00003120"/>
    </source>
</evidence>
<dbReference type="GO" id="GO:0031071">
    <property type="term" value="F:cysteine desulfurase activity"/>
    <property type="evidence" value="ECO:0007669"/>
    <property type="project" value="UniProtKB-EC"/>
</dbReference>
<evidence type="ECO:0000256" key="8">
    <source>
        <dbReference type="ARBA" id="ARBA00022898"/>
    </source>
</evidence>
<evidence type="ECO:0000256" key="1">
    <source>
        <dbReference type="ARBA" id="ARBA00001933"/>
    </source>
</evidence>
<evidence type="ECO:0000256" key="11">
    <source>
        <dbReference type="ARBA" id="ARBA00050776"/>
    </source>
</evidence>
<keyword evidence="9" id="KW-0408">Iron</keyword>
<dbReference type="InterPro" id="IPR016454">
    <property type="entry name" value="Cysteine_dSase"/>
</dbReference>
<evidence type="ECO:0000256" key="4">
    <source>
        <dbReference type="ARBA" id="ARBA00012239"/>
    </source>
</evidence>
<dbReference type="InterPro" id="IPR020578">
    <property type="entry name" value="Aminotrans_V_PyrdxlP_BS"/>
</dbReference>
<accession>A0A2W2B813</accession>
<dbReference type="EC" id="2.8.1.7" evidence="4"/>
<comment type="caution">
    <text evidence="14">The sequence shown here is derived from an EMBL/GenBank/DDBJ whole genome shotgun (WGS) entry which is preliminary data.</text>
</comment>
<evidence type="ECO:0000259" key="13">
    <source>
        <dbReference type="Pfam" id="PF00266"/>
    </source>
</evidence>
<gene>
    <name evidence="14" type="ORF">DK847_13355</name>
</gene>
<dbReference type="Gene3D" id="3.90.1150.10">
    <property type="entry name" value="Aspartate Aminotransferase, domain 1"/>
    <property type="match status" value="1"/>
</dbReference>
<dbReference type="PANTHER" id="PTHR11601:SF34">
    <property type="entry name" value="CYSTEINE DESULFURASE"/>
    <property type="match status" value="1"/>
</dbReference>
<comment type="cofactor">
    <cofactor evidence="1 12">
        <name>pyridoxal 5'-phosphate</name>
        <dbReference type="ChEBI" id="CHEBI:597326"/>
    </cofactor>
</comment>
<feature type="domain" description="Aminotransferase class V" evidence="13">
    <location>
        <begin position="4"/>
        <end position="343"/>
    </location>
</feature>
<dbReference type="InterPro" id="IPR015421">
    <property type="entry name" value="PyrdxlP-dep_Trfase_major"/>
</dbReference>
<dbReference type="RefSeq" id="WP_111199025.1">
    <property type="nucleotide sequence ID" value="NZ_QKVK01000006.1"/>
</dbReference>
<evidence type="ECO:0000313" key="14">
    <source>
        <dbReference type="EMBL" id="PZF76188.1"/>
    </source>
</evidence>
<dbReference type="Pfam" id="PF00266">
    <property type="entry name" value="Aminotran_5"/>
    <property type="match status" value="1"/>
</dbReference>
<dbReference type="InterPro" id="IPR015422">
    <property type="entry name" value="PyrdxlP-dep_Trfase_small"/>
</dbReference>
<dbReference type="PANTHER" id="PTHR11601">
    <property type="entry name" value="CYSTEINE DESULFURYLASE FAMILY MEMBER"/>
    <property type="match status" value="1"/>
</dbReference>
<dbReference type="PIRSF" id="PIRSF005572">
    <property type="entry name" value="NifS"/>
    <property type="match status" value="1"/>
</dbReference>
<name>A0A2W2B813_9HYPH</name>
<keyword evidence="8" id="KW-0663">Pyridoxal phosphate</keyword>
<keyword evidence="15" id="KW-1185">Reference proteome</keyword>
<dbReference type="AlphaFoldDB" id="A0A2W2B813"/>
<keyword evidence="7" id="KW-0479">Metal-binding</keyword>
<keyword evidence="10" id="KW-0411">Iron-sulfur</keyword>
<dbReference type="Proteomes" id="UP000248795">
    <property type="component" value="Unassembled WGS sequence"/>
</dbReference>
<evidence type="ECO:0000256" key="3">
    <source>
        <dbReference type="ARBA" id="ARBA00006490"/>
    </source>
</evidence>
<dbReference type="SUPFAM" id="SSF53383">
    <property type="entry name" value="PLP-dependent transferases"/>
    <property type="match status" value="1"/>
</dbReference>
<evidence type="ECO:0000313" key="15">
    <source>
        <dbReference type="Proteomes" id="UP000248795"/>
    </source>
</evidence>
<dbReference type="GO" id="GO:0046872">
    <property type="term" value="F:metal ion binding"/>
    <property type="evidence" value="ECO:0007669"/>
    <property type="project" value="UniProtKB-KW"/>
</dbReference>
<evidence type="ECO:0000256" key="5">
    <source>
        <dbReference type="ARBA" id="ARBA00013558"/>
    </source>
</evidence>
<comment type="catalytic activity">
    <reaction evidence="11">
        <text>(sulfur carrier)-H + L-cysteine = (sulfur carrier)-SH + L-alanine</text>
        <dbReference type="Rhea" id="RHEA:43892"/>
        <dbReference type="Rhea" id="RHEA-COMP:14737"/>
        <dbReference type="Rhea" id="RHEA-COMP:14739"/>
        <dbReference type="ChEBI" id="CHEBI:29917"/>
        <dbReference type="ChEBI" id="CHEBI:35235"/>
        <dbReference type="ChEBI" id="CHEBI:57972"/>
        <dbReference type="ChEBI" id="CHEBI:64428"/>
        <dbReference type="EC" id="2.8.1.7"/>
    </reaction>
</comment>
<dbReference type="GO" id="GO:0051536">
    <property type="term" value="F:iron-sulfur cluster binding"/>
    <property type="evidence" value="ECO:0007669"/>
    <property type="project" value="UniProtKB-KW"/>
</dbReference>
<dbReference type="InterPro" id="IPR000192">
    <property type="entry name" value="Aminotrans_V_dom"/>
</dbReference>
<dbReference type="PROSITE" id="PS00595">
    <property type="entry name" value="AA_TRANSFER_CLASS_5"/>
    <property type="match status" value="1"/>
</dbReference>
<dbReference type="Gene3D" id="1.10.260.50">
    <property type="match status" value="1"/>
</dbReference>
<evidence type="ECO:0000256" key="12">
    <source>
        <dbReference type="RuleBase" id="RU004504"/>
    </source>
</evidence>
<sequence>MRSYLDHNATSTLRPEAKAAMLRAMDCTGNASSVHAEGRAARQLLDEAREQVARAVGVIAPMVVFTSGGSEANNMILKGAPVERIIVSAVEHPSVLQAATASGKPVGIIPVDGNGVIDLEALAELLHGPRALVSVMAANNETGVVQPLAEVVRLAQQHDALVHSDAVQVLGKLPLNFGLLSVDFLTLSAHKAGGPVGIGAMVVRDGIPVEPLIHGGGQELRRRAGTENLITIAGFGAVAGLRHDVRTLRDRLEAGLDGAEIFGSTVERLPNTTCFAFPGMKAETLLMAFDLEGVAVSSGSACSSGKVAKSHVLAAMGVKPEISEAAIRVSLGWDTTEQDIEHFTAAWRKIRDRHKARAAA</sequence>
<comment type="similarity">
    <text evidence="3">Belongs to the class-V pyridoxal-phosphate-dependent aminotransferase family. NifS/IscS subfamily.</text>
</comment>
<evidence type="ECO:0000256" key="6">
    <source>
        <dbReference type="ARBA" id="ARBA00022679"/>
    </source>
</evidence>
<evidence type="ECO:0000256" key="10">
    <source>
        <dbReference type="ARBA" id="ARBA00023014"/>
    </source>
</evidence>
<evidence type="ECO:0000256" key="7">
    <source>
        <dbReference type="ARBA" id="ARBA00022723"/>
    </source>
</evidence>
<keyword evidence="6" id="KW-0808">Transferase</keyword>
<comment type="function">
    <text evidence="2">Catalyzes the removal of elemental sulfur atoms from cysteine to produce alanine. Seems to participate in the biosynthesis of the nitrogenase metalloclusters by providing the inorganic sulfur required for the Fe-S core formation.</text>
</comment>
<evidence type="ECO:0000256" key="9">
    <source>
        <dbReference type="ARBA" id="ARBA00023004"/>
    </source>
</evidence>
<protein>
    <recommendedName>
        <fullName evidence="5">Cysteine desulfurase</fullName>
        <ecNumber evidence="4">2.8.1.7</ecNumber>
    </recommendedName>
</protein>
<dbReference type="InterPro" id="IPR015424">
    <property type="entry name" value="PyrdxlP-dep_Trfase"/>
</dbReference>
<proteinExistence type="inferred from homology"/>
<dbReference type="EMBL" id="QKVK01000006">
    <property type="protein sequence ID" value="PZF76188.1"/>
    <property type="molecule type" value="Genomic_DNA"/>
</dbReference>
<dbReference type="Gene3D" id="3.40.640.10">
    <property type="entry name" value="Type I PLP-dependent aspartate aminotransferase-like (Major domain)"/>
    <property type="match status" value="1"/>
</dbReference>